<organism evidence="3 4">
    <name type="scientific">Streptacidiphilus jeojiensis</name>
    <dbReference type="NCBI Taxonomy" id="3229225"/>
    <lineage>
        <taxon>Bacteria</taxon>
        <taxon>Bacillati</taxon>
        <taxon>Actinomycetota</taxon>
        <taxon>Actinomycetes</taxon>
        <taxon>Kitasatosporales</taxon>
        <taxon>Streptomycetaceae</taxon>
        <taxon>Streptacidiphilus</taxon>
    </lineage>
</organism>
<keyword evidence="3" id="KW-0808">Transferase</keyword>
<feature type="transmembrane region" description="Helical" evidence="1">
    <location>
        <begin position="143"/>
        <end position="160"/>
    </location>
</feature>
<evidence type="ECO:0000313" key="4">
    <source>
        <dbReference type="Proteomes" id="UP001592581"/>
    </source>
</evidence>
<dbReference type="Pfam" id="PF01757">
    <property type="entry name" value="Acyl_transf_3"/>
    <property type="match status" value="1"/>
</dbReference>
<feature type="transmembrane region" description="Helical" evidence="1">
    <location>
        <begin position="236"/>
        <end position="260"/>
    </location>
</feature>
<evidence type="ECO:0000256" key="1">
    <source>
        <dbReference type="SAM" id="Phobius"/>
    </source>
</evidence>
<feature type="transmembrane region" description="Helical" evidence="1">
    <location>
        <begin position="166"/>
        <end position="184"/>
    </location>
</feature>
<feature type="transmembrane region" description="Helical" evidence="1">
    <location>
        <begin position="305"/>
        <end position="329"/>
    </location>
</feature>
<dbReference type="PANTHER" id="PTHR37312">
    <property type="entry name" value="MEMBRANE-BOUND ACYLTRANSFERASE YKRP-RELATED"/>
    <property type="match status" value="1"/>
</dbReference>
<dbReference type="GO" id="GO:0016746">
    <property type="term" value="F:acyltransferase activity"/>
    <property type="evidence" value="ECO:0007669"/>
    <property type="project" value="UniProtKB-KW"/>
</dbReference>
<evidence type="ECO:0000313" key="3">
    <source>
        <dbReference type="EMBL" id="MFC1438054.1"/>
    </source>
</evidence>
<keyword evidence="4" id="KW-1185">Reference proteome</keyword>
<keyword evidence="1" id="KW-1133">Transmembrane helix</keyword>
<gene>
    <name evidence="3" type="ORF">ABUW04_07260</name>
</gene>
<reference evidence="3 4" key="1">
    <citation type="submission" date="2024-06" db="EMBL/GenBank/DDBJ databases">
        <authorList>
            <person name="Lee S.D."/>
        </authorList>
    </citation>
    <scope>NUCLEOTIDE SEQUENCE [LARGE SCALE GENOMIC DNA]</scope>
    <source>
        <strain evidence="3 4">N1-10</strain>
    </source>
</reference>
<keyword evidence="1" id="KW-0472">Membrane</keyword>
<sequence>MLLALPPVAVEAPPRDPFFDNAKLLVIVLVVLGHAWEPLVGLPGERPLRAAYLLVYLFHMPVFVLVSGWFSQSFRGEPRQLRRLLTGVLAPFLLWNTLLTLWVQWLAGDRLALAPLTPTWVLWFLMSLFLWRITAPLWRLVRWPVPVALAVFLLSGAFTFGPMLSLARTLEFLPYFVIGLCLRREHLDRLLALRHVRLYAAAAFAAVAALAWAAAPSTDVNWLYRSGSSGSLHVSYARWLAESSVVFLLGLLLTAAFLALVPRRATWFSGLGAGTMYAFLLHPFLQRALLLKGWYRWSFLHHPGGWLLLTVGAVALALLLCTAPVRRLLRPLVEPRLGRLLRPEPEQPARAGAQIRP</sequence>
<dbReference type="PANTHER" id="PTHR37312:SF1">
    <property type="entry name" value="MEMBRANE-BOUND ACYLTRANSFERASE YKRP-RELATED"/>
    <property type="match status" value="1"/>
</dbReference>
<dbReference type="InterPro" id="IPR052734">
    <property type="entry name" value="Nod_factor_acetyltransferase"/>
</dbReference>
<dbReference type="Proteomes" id="UP001592581">
    <property type="component" value="Unassembled WGS sequence"/>
</dbReference>
<proteinExistence type="predicted"/>
<keyword evidence="3" id="KW-0012">Acyltransferase</keyword>
<comment type="caution">
    <text evidence="3">The sequence shown here is derived from an EMBL/GenBank/DDBJ whole genome shotgun (WGS) entry which is preliminary data.</text>
</comment>
<dbReference type="EMBL" id="JBEUKS010000002">
    <property type="protein sequence ID" value="MFC1438054.1"/>
    <property type="molecule type" value="Genomic_DNA"/>
</dbReference>
<feature type="transmembrane region" description="Helical" evidence="1">
    <location>
        <begin position="267"/>
        <end position="285"/>
    </location>
</feature>
<name>A0ABV6XIJ1_9ACTN</name>
<dbReference type="RefSeq" id="WP_380563642.1">
    <property type="nucleotide sequence ID" value="NZ_JBEUKS010000002.1"/>
</dbReference>
<dbReference type="InterPro" id="IPR002656">
    <property type="entry name" value="Acyl_transf_3_dom"/>
</dbReference>
<feature type="transmembrane region" description="Helical" evidence="1">
    <location>
        <begin position="84"/>
        <end position="105"/>
    </location>
</feature>
<protein>
    <submittedName>
        <fullName evidence="3">Acyltransferase family protein</fullName>
    </submittedName>
</protein>
<feature type="transmembrane region" description="Helical" evidence="1">
    <location>
        <begin position="50"/>
        <end position="72"/>
    </location>
</feature>
<keyword evidence="1" id="KW-0812">Transmembrane</keyword>
<feature type="transmembrane region" description="Helical" evidence="1">
    <location>
        <begin position="196"/>
        <end position="216"/>
    </location>
</feature>
<feature type="transmembrane region" description="Helical" evidence="1">
    <location>
        <begin position="111"/>
        <end position="131"/>
    </location>
</feature>
<evidence type="ECO:0000259" key="2">
    <source>
        <dbReference type="Pfam" id="PF01757"/>
    </source>
</evidence>
<accession>A0ABV6XIJ1</accession>
<feature type="domain" description="Acyltransferase 3" evidence="2">
    <location>
        <begin position="17"/>
        <end position="320"/>
    </location>
</feature>